<evidence type="ECO:0000256" key="1">
    <source>
        <dbReference type="SAM" id="MobiDB-lite"/>
    </source>
</evidence>
<proteinExistence type="predicted"/>
<reference evidence="2 3" key="1">
    <citation type="journal article" date="2024" name="Nat. Commun.">
        <title>Phylogenomics reveals the evolutionary origins of lichenization in chlorophyte algae.</title>
        <authorList>
            <person name="Puginier C."/>
            <person name="Libourel C."/>
            <person name="Otte J."/>
            <person name="Skaloud P."/>
            <person name="Haon M."/>
            <person name="Grisel S."/>
            <person name="Petersen M."/>
            <person name="Berrin J.G."/>
            <person name="Delaux P.M."/>
            <person name="Dal Grande F."/>
            <person name="Keller J."/>
        </authorList>
    </citation>
    <scope>NUCLEOTIDE SEQUENCE [LARGE SCALE GENOMIC DNA]</scope>
    <source>
        <strain evidence="2 3">SAG 2043</strain>
    </source>
</reference>
<sequence>MNGVPGSHQKQPAPDLAPVHTNTFASSRCAEPATHGPANNASTQHEAGASPPEPGAAQPAGGPTRNLGQKWTEEEEGELVRLVVDDDHRERMLGEGIAHNDWPALAVHFGRVREGRCPGNGVRHKYWTLEHGDAGDGAEGGKTRRRHYTKTPYKLLIVTALERLPGQVGTVKEILDTIAATPAYKSDLDWSVHKGSKTYPKWHVNCSRQLGRHPKLFERAGQRKRKRGAMPLWKLRQEKLVEQRKHKLSTKTAMPFLGKKHG</sequence>
<feature type="compositionally biased region" description="Low complexity" evidence="1">
    <location>
        <begin position="47"/>
        <end position="63"/>
    </location>
</feature>
<accession>A0AAW1P9Q4</accession>
<name>A0AAW1P9Q4_9CHLO</name>
<evidence type="ECO:0000313" key="3">
    <source>
        <dbReference type="Proteomes" id="UP001489004"/>
    </source>
</evidence>
<dbReference type="AlphaFoldDB" id="A0AAW1P9Q4"/>
<evidence type="ECO:0000313" key="2">
    <source>
        <dbReference type="EMBL" id="KAK9810131.1"/>
    </source>
</evidence>
<gene>
    <name evidence="2" type="ORF">WJX72_005282</name>
</gene>
<comment type="caution">
    <text evidence="2">The sequence shown here is derived from an EMBL/GenBank/DDBJ whole genome shotgun (WGS) entry which is preliminary data.</text>
</comment>
<feature type="region of interest" description="Disordered" evidence="1">
    <location>
        <begin position="1"/>
        <end position="74"/>
    </location>
</feature>
<dbReference type="EMBL" id="JALJOR010000010">
    <property type="protein sequence ID" value="KAK9810131.1"/>
    <property type="molecule type" value="Genomic_DNA"/>
</dbReference>
<organism evidence="2 3">
    <name type="scientific">[Myrmecia] bisecta</name>
    <dbReference type="NCBI Taxonomy" id="41462"/>
    <lineage>
        <taxon>Eukaryota</taxon>
        <taxon>Viridiplantae</taxon>
        <taxon>Chlorophyta</taxon>
        <taxon>core chlorophytes</taxon>
        <taxon>Trebouxiophyceae</taxon>
        <taxon>Trebouxiales</taxon>
        <taxon>Trebouxiaceae</taxon>
        <taxon>Myrmecia</taxon>
    </lineage>
</organism>
<keyword evidence="3" id="KW-1185">Reference proteome</keyword>
<protein>
    <recommendedName>
        <fullName evidence="4">Myb-like domain-containing protein</fullName>
    </recommendedName>
</protein>
<evidence type="ECO:0008006" key="4">
    <source>
        <dbReference type="Google" id="ProtNLM"/>
    </source>
</evidence>
<dbReference type="Proteomes" id="UP001489004">
    <property type="component" value="Unassembled WGS sequence"/>
</dbReference>